<organism evidence="3 4">
    <name type="scientific">Acidilutibacter cellobiosedens</name>
    <dbReference type="NCBI Taxonomy" id="2507161"/>
    <lineage>
        <taxon>Bacteria</taxon>
        <taxon>Bacillati</taxon>
        <taxon>Bacillota</taxon>
        <taxon>Tissierellia</taxon>
        <taxon>Tissierellales</taxon>
        <taxon>Acidilutibacteraceae</taxon>
        <taxon>Acidilutibacter</taxon>
    </lineage>
</organism>
<dbReference type="AlphaFoldDB" id="A0A410QHK6"/>
<dbReference type="InterPro" id="IPR011249">
    <property type="entry name" value="Metalloenz_LuxS/M16"/>
</dbReference>
<sequence>MKTYENIHIKEKVLYDKSNNGLKVYYIPKEGYSKKFAIFATDYGSNDKIGESPEGVAHFLEHKMFEEPDENIFDKFSYLGANVNAYTNFNQTAYLFSCTDNFYENLKLLIHFVQDPYFTDENVEKEKGIIEQEIKMYEDSPNWKVYFNCLKGMYINHPVKNDIAGTVESIKKINKEILYKCYNTFYHPQNMVLVIAGDLSFEKIMETVNKREAQKGSIEGKIERVQANEPENIQKSYMEEYLPISIPLFSIGFKDNFESVNESGEELILRDISTNIMLNMIFGESSLLFQSLYNEGLIDNSFGSYYTGYKDYGHSIIVGQTLKPKLVFERIESHIEDLKRKGLSREDFERIKRKYIGNFLTGLNSIEYIGSNFVNYYFIDFIFLDYLNAMNKINFKDIEDRFISHLRKDNFTFSVIKPVK</sequence>
<dbReference type="EMBL" id="CP035282">
    <property type="protein sequence ID" value="QAT63448.1"/>
    <property type="molecule type" value="Genomic_DNA"/>
</dbReference>
<feature type="domain" description="Peptidase M16 C-terminal" evidence="2">
    <location>
        <begin position="172"/>
        <end position="354"/>
    </location>
</feature>
<reference evidence="4" key="1">
    <citation type="submission" date="2019-01" db="EMBL/GenBank/DDBJ databases">
        <title>Draft genomes of a novel of Sporanaerobacter strains.</title>
        <authorList>
            <person name="Ma S."/>
        </authorList>
    </citation>
    <scope>NUCLEOTIDE SEQUENCE [LARGE SCALE GENOMIC DNA]</scope>
    <source>
        <strain evidence="4">NJN-17</strain>
    </source>
</reference>
<feature type="domain" description="Peptidase M16 N-terminal" evidence="1">
    <location>
        <begin position="54"/>
        <end position="166"/>
    </location>
</feature>
<evidence type="ECO:0000259" key="1">
    <source>
        <dbReference type="Pfam" id="PF00675"/>
    </source>
</evidence>
<dbReference type="KEGG" id="spoa:EQM13_11100"/>
<dbReference type="OrthoDB" id="9811314at2"/>
<proteinExistence type="predicted"/>
<evidence type="ECO:0000313" key="4">
    <source>
        <dbReference type="Proteomes" id="UP000287969"/>
    </source>
</evidence>
<accession>A0A410QHK6</accession>
<dbReference type="Pfam" id="PF05193">
    <property type="entry name" value="Peptidase_M16_C"/>
    <property type="match status" value="1"/>
</dbReference>
<dbReference type="SUPFAM" id="SSF63411">
    <property type="entry name" value="LuxS/MPP-like metallohydrolase"/>
    <property type="match status" value="2"/>
</dbReference>
<dbReference type="InterPro" id="IPR050361">
    <property type="entry name" value="MPP/UQCRC_Complex"/>
</dbReference>
<dbReference type="PANTHER" id="PTHR11851">
    <property type="entry name" value="METALLOPROTEASE"/>
    <property type="match status" value="1"/>
</dbReference>
<dbReference type="Gene3D" id="3.30.830.10">
    <property type="entry name" value="Metalloenzyme, LuxS/M16 peptidase-like"/>
    <property type="match status" value="2"/>
</dbReference>
<dbReference type="Pfam" id="PF00675">
    <property type="entry name" value="Peptidase_M16"/>
    <property type="match status" value="1"/>
</dbReference>
<evidence type="ECO:0000313" key="3">
    <source>
        <dbReference type="EMBL" id="QAT63448.1"/>
    </source>
</evidence>
<keyword evidence="4" id="KW-1185">Reference proteome</keyword>
<evidence type="ECO:0000259" key="2">
    <source>
        <dbReference type="Pfam" id="PF05193"/>
    </source>
</evidence>
<dbReference type="Proteomes" id="UP000287969">
    <property type="component" value="Chromosome"/>
</dbReference>
<gene>
    <name evidence="3" type="ORF">EQM13_11100</name>
</gene>
<dbReference type="InterPro" id="IPR011765">
    <property type="entry name" value="Pept_M16_N"/>
</dbReference>
<dbReference type="NCBIfam" id="NF047421">
    <property type="entry name" value="YfmH_fam"/>
    <property type="match status" value="1"/>
</dbReference>
<protein>
    <submittedName>
        <fullName evidence="3">Insulinase family protein</fullName>
    </submittedName>
</protein>
<dbReference type="GO" id="GO:0046872">
    <property type="term" value="F:metal ion binding"/>
    <property type="evidence" value="ECO:0007669"/>
    <property type="project" value="InterPro"/>
</dbReference>
<name>A0A410QHK6_9FIRM</name>
<dbReference type="InterPro" id="IPR007863">
    <property type="entry name" value="Peptidase_M16_C"/>
</dbReference>
<dbReference type="PANTHER" id="PTHR11851:SF134">
    <property type="entry name" value="ZINC-DEPENDENT PROTEASE"/>
    <property type="match status" value="1"/>
</dbReference>